<gene>
    <name evidence="2" type="ORF">AVDCRST_MAG93-4359</name>
</gene>
<reference evidence="2" key="1">
    <citation type="submission" date="2020-02" db="EMBL/GenBank/DDBJ databases">
        <authorList>
            <person name="Meier V. D."/>
        </authorList>
    </citation>
    <scope>NUCLEOTIDE SEQUENCE</scope>
    <source>
        <strain evidence="2">AVDCRST_MAG93</strain>
    </source>
</reference>
<dbReference type="Pfam" id="PF00561">
    <property type="entry name" value="Abhydrolase_1"/>
    <property type="match status" value="1"/>
</dbReference>
<proteinExistence type="predicted"/>
<dbReference type="PRINTS" id="PR00111">
    <property type="entry name" value="ABHYDROLASE"/>
</dbReference>
<evidence type="ECO:0000259" key="1">
    <source>
        <dbReference type="Pfam" id="PF00561"/>
    </source>
</evidence>
<organism evidence="2">
    <name type="scientific">uncultured Chloroflexia bacterium</name>
    <dbReference type="NCBI Taxonomy" id="1672391"/>
    <lineage>
        <taxon>Bacteria</taxon>
        <taxon>Bacillati</taxon>
        <taxon>Chloroflexota</taxon>
        <taxon>Chloroflexia</taxon>
        <taxon>environmental samples</taxon>
    </lineage>
</organism>
<feature type="domain" description="AB hydrolase-1" evidence="1">
    <location>
        <begin position="34"/>
        <end position="140"/>
    </location>
</feature>
<dbReference type="AlphaFoldDB" id="A0A6J4K733"/>
<dbReference type="Gene3D" id="3.40.50.1820">
    <property type="entry name" value="alpha/beta hydrolase"/>
    <property type="match status" value="1"/>
</dbReference>
<accession>A0A6J4K733</accession>
<dbReference type="PANTHER" id="PTHR43194">
    <property type="entry name" value="HYDROLASE ALPHA/BETA FOLD FAMILY"/>
    <property type="match status" value="1"/>
</dbReference>
<name>A0A6J4K733_9CHLR</name>
<protein>
    <recommendedName>
        <fullName evidence="1">AB hydrolase-1 domain-containing protein</fullName>
    </recommendedName>
</protein>
<dbReference type="InterPro" id="IPR000073">
    <property type="entry name" value="AB_hydrolase_1"/>
</dbReference>
<evidence type="ECO:0000313" key="2">
    <source>
        <dbReference type="EMBL" id="CAA9297418.1"/>
    </source>
</evidence>
<dbReference type="InterPro" id="IPR029058">
    <property type="entry name" value="AB_hydrolase_fold"/>
</dbReference>
<dbReference type="InterPro" id="IPR050228">
    <property type="entry name" value="Carboxylesterase_BioH"/>
</dbReference>
<dbReference type="PANTHER" id="PTHR43194:SF5">
    <property type="entry name" value="PIMELOYL-[ACYL-CARRIER PROTEIN] METHYL ESTER ESTERASE"/>
    <property type="match status" value="1"/>
</dbReference>
<dbReference type="EMBL" id="CADCTR010001466">
    <property type="protein sequence ID" value="CAA9297418.1"/>
    <property type="molecule type" value="Genomic_DNA"/>
</dbReference>
<dbReference type="SUPFAM" id="SSF53474">
    <property type="entry name" value="alpha/beta-Hydrolases"/>
    <property type="match status" value="1"/>
</dbReference>
<feature type="non-terminal residue" evidence="2">
    <location>
        <position position="235"/>
    </location>
</feature>
<sequence length="235" mass="26100">MAFRQGTLDSTYVEVDGLRIHARVSVDPVPAGRPTVVLVHGLAVSSAYMIPTARMFAPHYRVYSPDLPGFGRSDRPDYVLDIDELAEALCRYLDTVGVQRATIIANSLGCQITAEFALRYPERFDRAIMIGPTMDRHARVLWKQVLRLAHDGLREPWSQLVVVGFDYLRTGIHRTVQTALYGLAHHLEEAVACINAPIMIVRGTHDPIAPQRWCEELAAAAPQGQLVVIPQSAHT</sequence>